<dbReference type="EMBL" id="LAZR01062798">
    <property type="protein sequence ID" value="KKK60781.1"/>
    <property type="molecule type" value="Genomic_DNA"/>
</dbReference>
<gene>
    <name evidence="1" type="ORF">LCGC14_3020930</name>
</gene>
<name>A0A0F8ZLG5_9ZZZZ</name>
<comment type="caution">
    <text evidence="1">The sequence shown here is derived from an EMBL/GenBank/DDBJ whole genome shotgun (WGS) entry which is preliminary data.</text>
</comment>
<proteinExistence type="predicted"/>
<sequence length="335" mass="36885">MAEPTSSLSYYDLILEVAKEAGIAYYGSSGQEQAMIPVDLHDFEECKHIVNSGIRMFISDAPVKGWRWMRRIMAVAITATRITGVVDSSSNTTLVDATLTASYDTNDDLKDYWCYILTGTGQYSYAQVTGYTAATGTVTVDDWLDRYGNAGGTNPEADDTFAITPVETVEGNITRYPLPENFGGTPDGPIEYEADSTHGTTIEWVDESRIRARQAINTLIDYPRYAAIRRLEYMSGGFGAKRRYELMIDKKPSAAEVVEFPYTLFFDELRMVAGLASGGSGTTLVDSSFANHYPLDYFKDTWKCYVISGTGKNARGDVTGFTGSSFTVAVADWLS</sequence>
<reference evidence="1" key="1">
    <citation type="journal article" date="2015" name="Nature">
        <title>Complex archaea that bridge the gap between prokaryotes and eukaryotes.</title>
        <authorList>
            <person name="Spang A."/>
            <person name="Saw J.H."/>
            <person name="Jorgensen S.L."/>
            <person name="Zaremba-Niedzwiedzka K."/>
            <person name="Martijn J."/>
            <person name="Lind A.E."/>
            <person name="van Eijk R."/>
            <person name="Schleper C."/>
            <person name="Guy L."/>
            <person name="Ettema T.J."/>
        </authorList>
    </citation>
    <scope>NUCLEOTIDE SEQUENCE</scope>
</reference>
<accession>A0A0F8ZLG5</accession>
<protein>
    <submittedName>
        <fullName evidence="1">Uncharacterized protein</fullName>
    </submittedName>
</protein>
<dbReference type="AlphaFoldDB" id="A0A0F8ZLG5"/>
<feature type="non-terminal residue" evidence="1">
    <location>
        <position position="335"/>
    </location>
</feature>
<organism evidence="1">
    <name type="scientific">marine sediment metagenome</name>
    <dbReference type="NCBI Taxonomy" id="412755"/>
    <lineage>
        <taxon>unclassified sequences</taxon>
        <taxon>metagenomes</taxon>
        <taxon>ecological metagenomes</taxon>
    </lineage>
</organism>
<evidence type="ECO:0000313" key="1">
    <source>
        <dbReference type="EMBL" id="KKK60781.1"/>
    </source>
</evidence>